<evidence type="ECO:0000256" key="3">
    <source>
        <dbReference type="ARBA" id="ARBA00012014"/>
    </source>
</evidence>
<comment type="function">
    <text evidence="14">Catalyzes the transfer of a lysyl group from L-lysyl-tRNA(Lys) to membrane-bound phosphatidylglycerol (PG), which produces lysylphosphatidylglycerol (LPG), a major component of the bacterial membrane with a positive net charge. LPG synthesis contributes to bacterial virulence as it is involved in the resistance mechanism against cationic antimicrobial peptides (CAMP) produces by the host's immune system (defensins, cathelicidins) and by the competing microorganisms.</text>
</comment>
<evidence type="ECO:0000256" key="10">
    <source>
        <dbReference type="ARBA" id="ARBA00023136"/>
    </source>
</evidence>
<dbReference type="InterPro" id="IPR051211">
    <property type="entry name" value="PG_lysyltransferase"/>
</dbReference>
<dbReference type="InterPro" id="IPR022791">
    <property type="entry name" value="L-PG_synthase/AglD"/>
</dbReference>
<evidence type="ECO:0000256" key="14">
    <source>
        <dbReference type="RuleBase" id="RU363042"/>
    </source>
</evidence>
<dbReference type="Proteomes" id="UP001595752">
    <property type="component" value="Unassembled WGS sequence"/>
</dbReference>
<evidence type="ECO:0000256" key="12">
    <source>
        <dbReference type="ARBA" id="ARBA00031899"/>
    </source>
</evidence>
<name>A0ABV8B8V5_9BACI</name>
<keyword evidence="9 14" id="KW-0443">Lipid metabolism</keyword>
<feature type="transmembrane region" description="Helical" evidence="14">
    <location>
        <begin position="187"/>
        <end position="211"/>
    </location>
</feature>
<comment type="catalytic activity">
    <reaction evidence="13 14">
        <text>L-lysyl-tRNA(Lys) + a 1,2-diacyl-sn-glycero-3-phospho-(1'-sn-glycerol) = a 1,2-diacyl-sn-glycero-3-phospho-1'-(3'-O-L-lysyl)-sn-glycerol + tRNA(Lys)</text>
        <dbReference type="Rhea" id="RHEA:10668"/>
        <dbReference type="Rhea" id="RHEA-COMP:9696"/>
        <dbReference type="Rhea" id="RHEA-COMP:9697"/>
        <dbReference type="ChEBI" id="CHEBI:64716"/>
        <dbReference type="ChEBI" id="CHEBI:75792"/>
        <dbReference type="ChEBI" id="CHEBI:78442"/>
        <dbReference type="ChEBI" id="CHEBI:78529"/>
        <dbReference type="EC" id="2.3.2.3"/>
    </reaction>
</comment>
<proteinExistence type="inferred from homology"/>
<organism evidence="16 17">
    <name type="scientific">Bacillus songklensis</name>
    <dbReference type="NCBI Taxonomy" id="1069116"/>
    <lineage>
        <taxon>Bacteria</taxon>
        <taxon>Bacillati</taxon>
        <taxon>Bacillota</taxon>
        <taxon>Bacilli</taxon>
        <taxon>Bacillales</taxon>
        <taxon>Bacillaceae</taxon>
        <taxon>Bacillus</taxon>
    </lineage>
</organism>
<evidence type="ECO:0000256" key="7">
    <source>
        <dbReference type="ARBA" id="ARBA00022692"/>
    </source>
</evidence>
<dbReference type="Pfam" id="PF09924">
    <property type="entry name" value="LPG_synthase_C"/>
    <property type="match status" value="1"/>
</dbReference>
<dbReference type="NCBIfam" id="NF033480">
    <property type="entry name" value="bifunc_MprF"/>
    <property type="match status" value="1"/>
</dbReference>
<evidence type="ECO:0000313" key="16">
    <source>
        <dbReference type="EMBL" id="MFC3885810.1"/>
    </source>
</evidence>
<feature type="domain" description="Phosphatidylglycerol lysyltransferase C-terminal" evidence="15">
    <location>
        <begin position="517"/>
        <end position="808"/>
    </location>
</feature>
<feature type="transmembrane region" description="Helical" evidence="14">
    <location>
        <begin position="156"/>
        <end position="175"/>
    </location>
</feature>
<comment type="subcellular location">
    <subcellularLocation>
        <location evidence="1 14">Cell membrane</location>
        <topology evidence="1 14">Multi-pass membrane protein</topology>
    </subcellularLocation>
</comment>
<reference evidence="17" key="1">
    <citation type="journal article" date="2019" name="Int. J. Syst. Evol. Microbiol.">
        <title>The Global Catalogue of Microorganisms (GCM) 10K type strain sequencing project: providing services to taxonomists for standard genome sequencing and annotation.</title>
        <authorList>
            <consortium name="The Broad Institute Genomics Platform"/>
            <consortium name="The Broad Institute Genome Sequencing Center for Infectious Disease"/>
            <person name="Wu L."/>
            <person name="Ma J."/>
        </authorList>
    </citation>
    <scope>NUCLEOTIDE SEQUENCE [LARGE SCALE GENOMIC DNA]</scope>
    <source>
        <strain evidence="17">CCUG 61889</strain>
    </source>
</reference>
<dbReference type="Pfam" id="PF03706">
    <property type="entry name" value="LPG_synthase_TM"/>
    <property type="match status" value="1"/>
</dbReference>
<feature type="transmembrane region" description="Helical" evidence="14">
    <location>
        <begin position="376"/>
        <end position="395"/>
    </location>
</feature>
<feature type="transmembrane region" description="Helical" evidence="14">
    <location>
        <begin position="85"/>
        <end position="106"/>
    </location>
</feature>
<feature type="transmembrane region" description="Helical" evidence="14">
    <location>
        <begin position="223"/>
        <end position="250"/>
    </location>
</feature>
<keyword evidence="17" id="KW-1185">Reference proteome</keyword>
<evidence type="ECO:0000259" key="15">
    <source>
        <dbReference type="Pfam" id="PF09924"/>
    </source>
</evidence>
<evidence type="ECO:0000256" key="2">
    <source>
        <dbReference type="ARBA" id="ARBA00008627"/>
    </source>
</evidence>
<feature type="transmembrane region" description="Helical" evidence="14">
    <location>
        <begin position="310"/>
        <end position="333"/>
    </location>
</feature>
<feature type="transmembrane region" description="Helical" evidence="14">
    <location>
        <begin position="474"/>
        <end position="495"/>
    </location>
</feature>
<keyword evidence="10 14" id="KW-0472">Membrane</keyword>
<dbReference type="EC" id="2.3.2.3" evidence="3 14"/>
<comment type="caution">
    <text evidence="16">The sequence shown here is derived from an EMBL/GenBank/DDBJ whole genome shotgun (WGS) entry which is preliminary data.</text>
</comment>
<evidence type="ECO:0000256" key="9">
    <source>
        <dbReference type="ARBA" id="ARBA00023098"/>
    </source>
</evidence>
<dbReference type="EMBL" id="JBHRZT010000072">
    <property type="protein sequence ID" value="MFC3885810.1"/>
    <property type="molecule type" value="Genomic_DNA"/>
</dbReference>
<evidence type="ECO:0000256" key="4">
    <source>
        <dbReference type="ARBA" id="ARBA00021546"/>
    </source>
</evidence>
<evidence type="ECO:0000256" key="5">
    <source>
        <dbReference type="ARBA" id="ARBA00022475"/>
    </source>
</evidence>
<comment type="similarity">
    <text evidence="2 14">Belongs to the LPG synthase family.</text>
</comment>
<feature type="transmembrane region" description="Helical" evidence="14">
    <location>
        <begin position="44"/>
        <end position="64"/>
    </location>
</feature>
<feature type="transmembrane region" description="Helical" evidence="14">
    <location>
        <begin position="345"/>
        <end position="364"/>
    </location>
</feature>
<dbReference type="SUPFAM" id="SSF55729">
    <property type="entry name" value="Acyl-CoA N-acyltransferases (Nat)"/>
    <property type="match status" value="1"/>
</dbReference>
<protein>
    <recommendedName>
        <fullName evidence="4 14">Phosphatidylglycerol lysyltransferase</fullName>
        <ecNumber evidence="3 14">2.3.2.3</ecNumber>
    </recommendedName>
    <alternativeName>
        <fullName evidence="12 14">Lysylphosphatidylglycerol synthase</fullName>
    </alternativeName>
</protein>
<dbReference type="PANTHER" id="PTHR34697">
    <property type="entry name" value="PHOSPHATIDYLGLYCEROL LYSYLTRANSFERASE"/>
    <property type="match status" value="1"/>
</dbReference>
<dbReference type="InterPro" id="IPR016181">
    <property type="entry name" value="Acyl_CoA_acyltransferase"/>
</dbReference>
<keyword evidence="8 14" id="KW-1133">Transmembrane helix</keyword>
<keyword evidence="6 14" id="KW-0808">Transferase</keyword>
<dbReference type="PANTHER" id="PTHR34697:SF2">
    <property type="entry name" value="PHOSPHATIDYLGLYCEROL LYSYLTRANSFERASE"/>
    <property type="match status" value="1"/>
</dbReference>
<feature type="transmembrane region" description="Helical" evidence="14">
    <location>
        <begin position="270"/>
        <end position="289"/>
    </location>
</feature>
<evidence type="ECO:0000256" key="11">
    <source>
        <dbReference type="ARBA" id="ARBA00023251"/>
    </source>
</evidence>
<evidence type="ECO:0000256" key="13">
    <source>
        <dbReference type="ARBA" id="ARBA00047540"/>
    </source>
</evidence>
<feature type="transmembrane region" description="Helical" evidence="14">
    <location>
        <begin position="430"/>
        <end position="452"/>
    </location>
</feature>
<sequence>MSVAKIAFPILLITFLFLESKSAFKDFNFGELQQHIRQLSTFELLAVIAVGLIGVFPMHFYDVVMVQILKINISRVKLLKYSWTFNTYSNLVGFGGVAGAALRTYFYKNYYPHKGQLVKTMAKVSLYYLMGLSLFSWPIAAGMLDTRLLKEVKWLYFAVWGMALYFPVMMAVFKIRKESSILPRQSLYLILTSIGEWGFVIFTIWGISLITNIPITFSELAPIVITAMCAGIVSMIPGGLGSFDLIVLMGFGLHGIPTEQTVLMLFLYRLSYYIVPFVIGTLFVVQYGWEEMNQKWNRLPKTIVKHVSHWVLTILVLLSGVVLLLSAAVPGILERLRYVQHILSFPIMNLSHQLSVAAGIMLISLSRGIEYKVKRIYYITIAVLVLAAVFSLSKGFDYEEAIFLLFVLCVLWLSKDRFYRENFAVTWGKALVDATVIFFFVGLYVVIGYMNLPSVNLKFGSYLQPYAIREYNDLFQSAWIGLLIAILAMVLGFVIRKPPSLPLQKTAHQEEALLDHLHQYGGTTLSHLLFLHDKEVFWAQGGRVLFALQKFADKLIVLGNPTGDPTSIRSALEEIQEEADKYGLSPVYYQVDKEMLPYLHENGYGFFKLGEEAFVDLQQFSLNGKKMKGLRAINNKFKREQYSFEVLSPPFSDDCFQQLKEVSDRWLGTRKEKGFSLGFFNPHYLELTPIAIVRNPEGKIIAFSSMMPMYDNDQTLSIDLMRYISEAPSGTMDFMFVNLLSWAKDRQYKRFNLGMAPLANVGLSKYSFLSEKIASQIFLHGHFLYHFQGLKQFKEKYAHTWEPKYLAYRRKASLPFTMLQVSILISKKRK</sequence>
<evidence type="ECO:0000313" key="17">
    <source>
        <dbReference type="Proteomes" id="UP001595752"/>
    </source>
</evidence>
<accession>A0ABV8B8V5</accession>
<evidence type="ECO:0000256" key="6">
    <source>
        <dbReference type="ARBA" id="ARBA00022679"/>
    </source>
</evidence>
<keyword evidence="11 14" id="KW-0046">Antibiotic resistance</keyword>
<evidence type="ECO:0000256" key="1">
    <source>
        <dbReference type="ARBA" id="ARBA00004651"/>
    </source>
</evidence>
<feature type="transmembrane region" description="Helical" evidence="14">
    <location>
        <begin position="126"/>
        <end position="144"/>
    </location>
</feature>
<dbReference type="InterPro" id="IPR024320">
    <property type="entry name" value="LPG_synthase_C"/>
</dbReference>
<keyword evidence="7 14" id="KW-0812">Transmembrane</keyword>
<gene>
    <name evidence="14 16" type="primary">mprF</name>
    <name evidence="16" type="ORF">ACFOU2_20980</name>
</gene>
<keyword evidence="5" id="KW-1003">Cell membrane</keyword>
<evidence type="ECO:0000256" key="8">
    <source>
        <dbReference type="ARBA" id="ARBA00022989"/>
    </source>
</evidence>